<evidence type="ECO:0000313" key="2">
    <source>
        <dbReference type="EMBL" id="BAJ29916.1"/>
    </source>
</evidence>
<dbReference type="Proteomes" id="UP000007076">
    <property type="component" value="Chromosome"/>
</dbReference>
<sequence>MPTNDLSSRTSVRPSWDELPFPVRESVQAVLGSPVAGSQAQTGGFSPGLAVRATLADGRAVFLKGVATDHPVHGMYADEATINRSLSHQVPVPRMLDSWEAGGWLLMAFEDIDGGHPDLSPGSADLPAVIRLLDQLPKTVSPSPIPDAPTVAAVLEGGFHGWQALADQQAELDSWSARHLDRLAAVERDWLAESAGDCLLHVDLRADNMLMRDGDALAIDWAYLHQGAAWIDPAFLVPQLIRAGHTPAQAEALIADVASWAAAPPDAITAFAAAQAGYWERGSRLPAPPGVPYLRGYQAAMAAVGRTWIGFRTGWH</sequence>
<dbReference type="SUPFAM" id="SSF56112">
    <property type="entry name" value="Protein kinase-like (PK-like)"/>
    <property type="match status" value="1"/>
</dbReference>
<dbReference type="InterPro" id="IPR002575">
    <property type="entry name" value="Aminoglycoside_PTrfase"/>
</dbReference>
<dbReference type="Gene3D" id="3.30.200.20">
    <property type="entry name" value="Phosphorylase Kinase, domain 1"/>
    <property type="match status" value="1"/>
</dbReference>
<organism evidence="2 3">
    <name type="scientific">Kitasatospora setae (strain ATCC 33774 / DSM 43861 / JCM 3304 / KCC A-0304 / NBRC 14216 / KM-6054)</name>
    <name type="common">Streptomyces setae</name>
    <dbReference type="NCBI Taxonomy" id="452652"/>
    <lineage>
        <taxon>Bacteria</taxon>
        <taxon>Bacillati</taxon>
        <taxon>Actinomycetota</taxon>
        <taxon>Actinomycetes</taxon>
        <taxon>Kitasatosporales</taxon>
        <taxon>Streptomycetaceae</taxon>
        <taxon>Kitasatospora</taxon>
    </lineage>
</organism>
<dbReference type="AlphaFoldDB" id="E4NEY0"/>
<accession>E4NEY0</accession>
<dbReference type="EMBL" id="AP010968">
    <property type="protein sequence ID" value="BAJ29916.1"/>
    <property type="molecule type" value="Genomic_DNA"/>
</dbReference>
<feature type="domain" description="Aminoglycoside phosphotransferase" evidence="1">
    <location>
        <begin position="76"/>
        <end position="257"/>
    </location>
</feature>
<keyword evidence="3" id="KW-1185">Reference proteome</keyword>
<protein>
    <recommendedName>
        <fullName evidence="1">Aminoglycoside phosphotransferase domain-containing protein</fullName>
    </recommendedName>
</protein>
<proteinExistence type="predicted"/>
<dbReference type="KEGG" id="ksk:KSE_41290"/>
<gene>
    <name evidence="2" type="ordered locus">KSE_41290</name>
</gene>
<dbReference type="eggNOG" id="COG0510">
    <property type="taxonomic scope" value="Bacteria"/>
</dbReference>
<dbReference type="STRING" id="452652.KSE_41290"/>
<evidence type="ECO:0000259" key="1">
    <source>
        <dbReference type="Pfam" id="PF01636"/>
    </source>
</evidence>
<reference evidence="2 3" key="1">
    <citation type="journal article" date="2010" name="DNA Res.">
        <title>Genome sequence of Kitasatospora setae NBRC 14216T: an evolutionary snapshot of the family Streptomycetaceae.</title>
        <authorList>
            <person name="Ichikawa N."/>
            <person name="Oguchi A."/>
            <person name="Ikeda H."/>
            <person name="Ishikawa J."/>
            <person name="Kitani S."/>
            <person name="Watanabe Y."/>
            <person name="Nakamura S."/>
            <person name="Katano Y."/>
            <person name="Kishi E."/>
            <person name="Sasagawa M."/>
            <person name="Ankai A."/>
            <person name="Fukui S."/>
            <person name="Hashimoto Y."/>
            <person name="Kamata S."/>
            <person name="Otoguro M."/>
            <person name="Tanikawa S."/>
            <person name="Nihira T."/>
            <person name="Horinouchi S."/>
            <person name="Ohnishi Y."/>
            <person name="Hayakawa M."/>
            <person name="Kuzuyama T."/>
            <person name="Arisawa A."/>
            <person name="Nomoto F."/>
            <person name="Miura H."/>
            <person name="Takahashi Y."/>
            <person name="Fujita N."/>
        </authorList>
    </citation>
    <scope>NUCLEOTIDE SEQUENCE [LARGE SCALE GENOMIC DNA]</scope>
    <source>
        <strain evidence="3">ATCC 33774 / DSM 43861 / JCM 3304 / KCC A-0304 / NBRC 14216 / KM-6054</strain>
    </source>
</reference>
<name>E4NEY0_KITSK</name>
<dbReference type="InterPro" id="IPR011009">
    <property type="entry name" value="Kinase-like_dom_sf"/>
</dbReference>
<evidence type="ECO:0000313" key="3">
    <source>
        <dbReference type="Proteomes" id="UP000007076"/>
    </source>
</evidence>
<dbReference type="PATRIC" id="fig|452652.3.peg.4121"/>
<dbReference type="Pfam" id="PF01636">
    <property type="entry name" value="APH"/>
    <property type="match status" value="1"/>
</dbReference>
<dbReference type="HOGENOM" id="CLU_077925_0_0_11"/>